<dbReference type="GO" id="GO:0046983">
    <property type="term" value="F:protein dimerization activity"/>
    <property type="evidence" value="ECO:0007669"/>
    <property type="project" value="InterPro"/>
</dbReference>
<accession>A0A8T2UIQ4</accession>
<dbReference type="PANTHER" id="PTHR45914:SF12">
    <property type="entry name" value="TRANSCRIPTION FACTOR BHLH87"/>
    <property type="match status" value="1"/>
</dbReference>
<proteinExistence type="predicted"/>
<evidence type="ECO:0000313" key="7">
    <source>
        <dbReference type="EMBL" id="KAH7433736.1"/>
    </source>
</evidence>
<dbReference type="Proteomes" id="UP000825935">
    <property type="component" value="Chromosome 7"/>
</dbReference>
<dbReference type="PANTHER" id="PTHR45914">
    <property type="entry name" value="TRANSCRIPTION FACTOR HEC3-RELATED"/>
    <property type="match status" value="1"/>
</dbReference>
<feature type="region of interest" description="Disordered" evidence="5">
    <location>
        <begin position="95"/>
        <end position="120"/>
    </location>
</feature>
<keyword evidence="2" id="KW-0805">Transcription regulation</keyword>
<dbReference type="InterPro" id="IPR045843">
    <property type="entry name" value="IND-like"/>
</dbReference>
<reference evidence="7" key="1">
    <citation type="submission" date="2021-08" db="EMBL/GenBank/DDBJ databases">
        <title>WGS assembly of Ceratopteris richardii.</title>
        <authorList>
            <person name="Marchant D.B."/>
            <person name="Chen G."/>
            <person name="Jenkins J."/>
            <person name="Shu S."/>
            <person name="Leebens-Mack J."/>
            <person name="Grimwood J."/>
            <person name="Schmutz J."/>
            <person name="Soltis P."/>
            <person name="Soltis D."/>
            <person name="Chen Z.-H."/>
        </authorList>
    </citation>
    <scope>NUCLEOTIDE SEQUENCE</scope>
    <source>
        <strain evidence="7">Whitten #5841</strain>
        <tissue evidence="7">Leaf</tissue>
    </source>
</reference>
<evidence type="ECO:0000256" key="3">
    <source>
        <dbReference type="ARBA" id="ARBA00023163"/>
    </source>
</evidence>
<evidence type="ECO:0000256" key="2">
    <source>
        <dbReference type="ARBA" id="ARBA00023015"/>
    </source>
</evidence>
<protein>
    <recommendedName>
        <fullName evidence="6">BHLH domain-containing protein</fullName>
    </recommendedName>
</protein>
<name>A0A8T2UIQ4_CERRI</name>
<evidence type="ECO:0000256" key="5">
    <source>
        <dbReference type="SAM" id="MobiDB-lite"/>
    </source>
</evidence>
<keyword evidence="4" id="KW-0539">Nucleus</keyword>
<dbReference type="SMART" id="SM00353">
    <property type="entry name" value="HLH"/>
    <property type="match status" value="1"/>
</dbReference>
<dbReference type="Gene3D" id="4.10.280.10">
    <property type="entry name" value="Helix-loop-helix DNA-binding domain"/>
    <property type="match status" value="1"/>
</dbReference>
<keyword evidence="3" id="KW-0804">Transcription</keyword>
<comment type="caution">
    <text evidence="7">The sequence shown here is derived from an EMBL/GenBank/DDBJ whole genome shotgun (WGS) entry which is preliminary data.</text>
</comment>
<sequence length="205" mass="22798">MTSPVKTKLHEGVSLKRTFSMHDLNSMASSITATSAPFAGSNAWRPAESSSMGLRISMEEHQGFNKTASLQSMPQNGPIYSGSHYHDIAEKHNGVMQEEDSVPKPPPTKVRRKHGTAMDPQSIAARTRRERFSDRIRTLQRLVPNAERLDTVSMLGQTLEYVRFLQHQVSELYHGKDPAAPSNVCEKWKDFMEAECASANQGGSI</sequence>
<keyword evidence="8" id="KW-1185">Reference proteome</keyword>
<dbReference type="InterPro" id="IPR036638">
    <property type="entry name" value="HLH_DNA-bd_sf"/>
</dbReference>
<dbReference type="AlphaFoldDB" id="A0A8T2UIQ4"/>
<dbReference type="PROSITE" id="PS50888">
    <property type="entry name" value="BHLH"/>
    <property type="match status" value="1"/>
</dbReference>
<comment type="subcellular location">
    <subcellularLocation>
        <location evidence="1">Nucleus</location>
    </subcellularLocation>
</comment>
<evidence type="ECO:0000256" key="1">
    <source>
        <dbReference type="ARBA" id="ARBA00004123"/>
    </source>
</evidence>
<gene>
    <name evidence="7" type="ORF">KP509_07G083400</name>
</gene>
<dbReference type="Pfam" id="PF00010">
    <property type="entry name" value="HLH"/>
    <property type="match status" value="1"/>
</dbReference>
<dbReference type="GO" id="GO:0005634">
    <property type="term" value="C:nucleus"/>
    <property type="evidence" value="ECO:0007669"/>
    <property type="project" value="UniProtKB-SubCell"/>
</dbReference>
<organism evidence="7 8">
    <name type="scientific">Ceratopteris richardii</name>
    <name type="common">Triangle waterfern</name>
    <dbReference type="NCBI Taxonomy" id="49495"/>
    <lineage>
        <taxon>Eukaryota</taxon>
        <taxon>Viridiplantae</taxon>
        <taxon>Streptophyta</taxon>
        <taxon>Embryophyta</taxon>
        <taxon>Tracheophyta</taxon>
        <taxon>Polypodiopsida</taxon>
        <taxon>Polypodiidae</taxon>
        <taxon>Polypodiales</taxon>
        <taxon>Pteridineae</taxon>
        <taxon>Pteridaceae</taxon>
        <taxon>Parkerioideae</taxon>
        <taxon>Ceratopteris</taxon>
    </lineage>
</organism>
<evidence type="ECO:0000259" key="6">
    <source>
        <dbReference type="PROSITE" id="PS50888"/>
    </source>
</evidence>
<dbReference type="SUPFAM" id="SSF47459">
    <property type="entry name" value="HLH, helix-loop-helix DNA-binding domain"/>
    <property type="match status" value="1"/>
</dbReference>
<dbReference type="OrthoDB" id="2017571at2759"/>
<dbReference type="EMBL" id="CM035412">
    <property type="protein sequence ID" value="KAH7433736.1"/>
    <property type="molecule type" value="Genomic_DNA"/>
</dbReference>
<feature type="domain" description="BHLH" evidence="6">
    <location>
        <begin position="116"/>
        <end position="165"/>
    </location>
</feature>
<dbReference type="GO" id="GO:0003700">
    <property type="term" value="F:DNA-binding transcription factor activity"/>
    <property type="evidence" value="ECO:0007669"/>
    <property type="project" value="InterPro"/>
</dbReference>
<evidence type="ECO:0000313" key="8">
    <source>
        <dbReference type="Proteomes" id="UP000825935"/>
    </source>
</evidence>
<evidence type="ECO:0000256" key="4">
    <source>
        <dbReference type="ARBA" id="ARBA00023242"/>
    </source>
</evidence>
<dbReference type="InterPro" id="IPR011598">
    <property type="entry name" value="bHLH_dom"/>
</dbReference>